<dbReference type="Proteomes" id="UP000663722">
    <property type="component" value="Chromosome"/>
</dbReference>
<dbReference type="InterPro" id="IPR036390">
    <property type="entry name" value="WH_DNA-bd_sf"/>
</dbReference>
<evidence type="ECO:0000256" key="3">
    <source>
        <dbReference type="ARBA" id="ARBA00023239"/>
    </source>
</evidence>
<dbReference type="EC" id="4.1.1.111" evidence="5"/>
<evidence type="ECO:0000259" key="8">
    <source>
        <dbReference type="Pfam" id="PF22451"/>
    </source>
</evidence>
<keyword evidence="3" id="KW-0456">Lyase</keyword>
<keyword evidence="2" id="KW-0350">Heme biosynthesis</keyword>
<comment type="catalytic activity">
    <reaction evidence="6">
        <text>siroheme + 2 H(+) = 12,18-didecarboxysiroheme + 2 CO2</text>
        <dbReference type="Rhea" id="RHEA:19093"/>
        <dbReference type="ChEBI" id="CHEBI:15378"/>
        <dbReference type="ChEBI" id="CHEBI:16526"/>
        <dbReference type="ChEBI" id="CHEBI:60052"/>
        <dbReference type="ChEBI" id="CHEBI:140497"/>
        <dbReference type="EC" id="4.1.1.111"/>
    </reaction>
</comment>
<dbReference type="PANTHER" id="PTHR43413:SF1">
    <property type="entry name" value="SIROHEME DECARBOXYLASE NIRL SUBUNIT"/>
    <property type="match status" value="1"/>
</dbReference>
<dbReference type="AlphaFoldDB" id="A0A975BVP9"/>
<evidence type="ECO:0000256" key="4">
    <source>
        <dbReference type="ARBA" id="ARBA00023457"/>
    </source>
</evidence>
<sequence length="161" mass="18631">MINLTELEKKIIASIQGDIPITERPFLEIAQRLGVTEETLLEKLQGLSDKGVIRRFGATLRHQKSGFEANAMVAWKVREEQVDAVGENMASFREVSHCYRREPTDQWPYNIYTMVHAKDEESCREIARRLSAETSVDTYTLLFSRKELKKTSMQYFPTVEN</sequence>
<evidence type="ECO:0000313" key="9">
    <source>
        <dbReference type="EMBL" id="QTA92094.1"/>
    </source>
</evidence>
<feature type="domain" description="Siroheme decarboxylase AsnC-like ligand binding" evidence="7">
    <location>
        <begin position="64"/>
        <end position="149"/>
    </location>
</feature>
<dbReference type="SUPFAM" id="SSF46785">
    <property type="entry name" value="Winged helix' DNA-binding domain"/>
    <property type="match status" value="1"/>
</dbReference>
<dbReference type="InterPro" id="IPR019888">
    <property type="entry name" value="Tscrpt_reg_AsnC-like"/>
</dbReference>
<accession>A0A975BVP9</accession>
<reference evidence="9" key="1">
    <citation type="journal article" date="2021" name="Microb. Physiol.">
        <title>Proteogenomic Insights into the Physiology of Marine, Sulfate-Reducing, Filamentous Desulfonema limicola and Desulfonema magnum.</title>
        <authorList>
            <person name="Schnaars V."/>
            <person name="Wohlbrand L."/>
            <person name="Scheve S."/>
            <person name="Hinrichs C."/>
            <person name="Reinhardt R."/>
            <person name="Rabus R."/>
        </authorList>
    </citation>
    <scope>NUCLEOTIDE SEQUENCE</scope>
    <source>
        <strain evidence="9">4be13</strain>
    </source>
</reference>
<dbReference type="InterPro" id="IPR040523">
    <property type="entry name" value="AsnC_trans_reg2"/>
</dbReference>
<evidence type="ECO:0000256" key="1">
    <source>
        <dbReference type="ARBA" id="ARBA00004744"/>
    </source>
</evidence>
<proteinExistence type="inferred from homology"/>
<dbReference type="KEGG" id="dmm:dnm_081690"/>
<dbReference type="EMBL" id="CP061800">
    <property type="protein sequence ID" value="QTA92094.1"/>
    <property type="molecule type" value="Genomic_DNA"/>
</dbReference>
<dbReference type="Gene3D" id="3.30.70.3460">
    <property type="match status" value="1"/>
</dbReference>
<gene>
    <name evidence="9" type="ORF">dnm_081690</name>
</gene>
<dbReference type="InterPro" id="IPR050684">
    <property type="entry name" value="HTH-Siroheme_Decarb"/>
</dbReference>
<protein>
    <recommendedName>
        <fullName evidence="5">siroheme decarboxylase</fullName>
        <ecNumber evidence="5">4.1.1.111</ecNumber>
    </recommendedName>
</protein>
<evidence type="ECO:0000256" key="2">
    <source>
        <dbReference type="ARBA" id="ARBA00023133"/>
    </source>
</evidence>
<dbReference type="Pfam" id="PF17805">
    <property type="entry name" value="AsnC_trans_reg2"/>
    <property type="match status" value="1"/>
</dbReference>
<evidence type="ECO:0000256" key="5">
    <source>
        <dbReference type="ARBA" id="ARBA00023471"/>
    </source>
</evidence>
<organism evidence="9 10">
    <name type="scientific">Desulfonema magnum</name>
    <dbReference type="NCBI Taxonomy" id="45655"/>
    <lineage>
        <taxon>Bacteria</taxon>
        <taxon>Pseudomonadati</taxon>
        <taxon>Thermodesulfobacteriota</taxon>
        <taxon>Desulfobacteria</taxon>
        <taxon>Desulfobacterales</taxon>
        <taxon>Desulfococcaceae</taxon>
        <taxon>Desulfonema</taxon>
    </lineage>
</organism>
<evidence type="ECO:0000256" key="6">
    <source>
        <dbReference type="ARBA" id="ARBA00048470"/>
    </source>
</evidence>
<name>A0A975BVP9_9BACT</name>
<comment type="similarity">
    <text evidence="4">Belongs to the Ahb/Nir family.</text>
</comment>
<evidence type="ECO:0000313" key="10">
    <source>
        <dbReference type="Proteomes" id="UP000663722"/>
    </source>
</evidence>
<dbReference type="GO" id="GO:0016829">
    <property type="term" value="F:lyase activity"/>
    <property type="evidence" value="ECO:0007669"/>
    <property type="project" value="UniProtKB-KW"/>
</dbReference>
<comment type="pathway">
    <text evidence="1">Porphyrin-containing compound metabolism; protoheme biosynthesis.</text>
</comment>
<evidence type="ECO:0000259" key="7">
    <source>
        <dbReference type="Pfam" id="PF17805"/>
    </source>
</evidence>
<dbReference type="RefSeq" id="WP_207679607.1">
    <property type="nucleotide sequence ID" value="NZ_CP061800.1"/>
</dbReference>
<feature type="domain" description="Siroheme decarboxylase NirL-like HTH" evidence="8">
    <location>
        <begin position="8"/>
        <end position="54"/>
    </location>
</feature>
<dbReference type="GO" id="GO:0006783">
    <property type="term" value="P:heme biosynthetic process"/>
    <property type="evidence" value="ECO:0007669"/>
    <property type="project" value="UniProtKB-KW"/>
</dbReference>
<dbReference type="Pfam" id="PF22451">
    <property type="entry name" value="NirdL-like_HTH"/>
    <property type="match status" value="1"/>
</dbReference>
<dbReference type="SMART" id="SM00344">
    <property type="entry name" value="HTH_ASNC"/>
    <property type="match status" value="1"/>
</dbReference>
<keyword evidence="10" id="KW-1185">Reference proteome</keyword>
<dbReference type="PANTHER" id="PTHR43413">
    <property type="entry name" value="TRANSCRIPTIONAL REGULATOR, ASNC FAMILY"/>
    <property type="match status" value="1"/>
</dbReference>
<dbReference type="InterPro" id="IPR053953">
    <property type="entry name" value="NirdL-like_HTH"/>
</dbReference>